<evidence type="ECO:0000313" key="8">
    <source>
        <dbReference type="Proteomes" id="UP000823858"/>
    </source>
</evidence>
<dbReference type="Pfam" id="PF01957">
    <property type="entry name" value="NfeD"/>
    <property type="match status" value="1"/>
</dbReference>
<reference evidence="7" key="2">
    <citation type="submission" date="2021-04" db="EMBL/GenBank/DDBJ databases">
        <authorList>
            <person name="Gilroy R."/>
        </authorList>
    </citation>
    <scope>NUCLEOTIDE SEQUENCE</scope>
    <source>
        <strain evidence="7">ChiHjej13B12-4958</strain>
    </source>
</reference>
<keyword evidence="3 5" id="KW-1133">Transmembrane helix</keyword>
<gene>
    <name evidence="7" type="ORF">H9751_02945</name>
</gene>
<dbReference type="InterPro" id="IPR052165">
    <property type="entry name" value="Membrane_assoc_protease"/>
</dbReference>
<name>A0A9D2QDE9_9CORY</name>
<evidence type="ECO:0000256" key="2">
    <source>
        <dbReference type="ARBA" id="ARBA00022692"/>
    </source>
</evidence>
<dbReference type="PANTHER" id="PTHR33507">
    <property type="entry name" value="INNER MEMBRANE PROTEIN YBBJ"/>
    <property type="match status" value="1"/>
</dbReference>
<accession>A0A9D2QDE9</accession>
<dbReference type="EMBL" id="DWVP01000004">
    <property type="protein sequence ID" value="HJC84505.1"/>
    <property type="molecule type" value="Genomic_DNA"/>
</dbReference>
<protein>
    <submittedName>
        <fullName evidence="7">NfeD family protein</fullName>
    </submittedName>
</protein>
<dbReference type="GO" id="GO:0005886">
    <property type="term" value="C:plasma membrane"/>
    <property type="evidence" value="ECO:0007669"/>
    <property type="project" value="TreeGrafter"/>
</dbReference>
<dbReference type="SUPFAM" id="SSF141322">
    <property type="entry name" value="NfeD domain-like"/>
    <property type="match status" value="1"/>
</dbReference>
<dbReference type="InterPro" id="IPR012340">
    <property type="entry name" value="NA-bd_OB-fold"/>
</dbReference>
<dbReference type="Gene3D" id="2.40.50.140">
    <property type="entry name" value="Nucleic acid-binding proteins"/>
    <property type="match status" value="1"/>
</dbReference>
<comment type="subcellular location">
    <subcellularLocation>
        <location evidence="1">Membrane</location>
        <topology evidence="1">Multi-pass membrane protein</topology>
    </subcellularLocation>
</comment>
<feature type="domain" description="NfeD-like C-terminal" evidence="6">
    <location>
        <begin position="84"/>
        <end position="143"/>
    </location>
</feature>
<dbReference type="PANTHER" id="PTHR33507:SF3">
    <property type="entry name" value="INNER MEMBRANE PROTEIN YBBJ"/>
    <property type="match status" value="1"/>
</dbReference>
<dbReference type="AlphaFoldDB" id="A0A9D2QDE9"/>
<dbReference type="Proteomes" id="UP000823858">
    <property type="component" value="Unassembled WGS sequence"/>
</dbReference>
<evidence type="ECO:0000259" key="6">
    <source>
        <dbReference type="Pfam" id="PF01957"/>
    </source>
</evidence>
<dbReference type="InterPro" id="IPR002810">
    <property type="entry name" value="NfeD-like_C"/>
</dbReference>
<proteinExistence type="predicted"/>
<organism evidence="7 8">
    <name type="scientific">Candidatus Corynebacterium faecigallinarum</name>
    <dbReference type="NCBI Taxonomy" id="2838528"/>
    <lineage>
        <taxon>Bacteria</taxon>
        <taxon>Bacillati</taxon>
        <taxon>Actinomycetota</taxon>
        <taxon>Actinomycetes</taxon>
        <taxon>Mycobacteriales</taxon>
        <taxon>Corynebacteriaceae</taxon>
        <taxon>Corynebacterium</taxon>
    </lineage>
</organism>
<feature type="transmembrane region" description="Helical" evidence="5">
    <location>
        <begin position="45"/>
        <end position="63"/>
    </location>
</feature>
<feature type="transmembrane region" description="Helical" evidence="5">
    <location>
        <begin position="7"/>
        <end position="33"/>
    </location>
</feature>
<sequence length="145" mass="15298">MGAVIWLIGAAVLAVGEFIVMDFTLLMLAVSALGTAGVAAFDVPVWVEVGAFGAFAFASVLFIRPILRRRFVAQGEVREFTSLELEGRTAEVLSPVSADNTVGQVSIDGDIWSARAAHPGESFTTGDRVQIVSIEGTTAVVWKGV</sequence>
<keyword evidence="2 5" id="KW-0812">Transmembrane</keyword>
<evidence type="ECO:0000256" key="1">
    <source>
        <dbReference type="ARBA" id="ARBA00004141"/>
    </source>
</evidence>
<evidence type="ECO:0000313" key="7">
    <source>
        <dbReference type="EMBL" id="HJC84505.1"/>
    </source>
</evidence>
<reference evidence="7" key="1">
    <citation type="journal article" date="2021" name="PeerJ">
        <title>Extensive microbial diversity within the chicken gut microbiome revealed by metagenomics and culture.</title>
        <authorList>
            <person name="Gilroy R."/>
            <person name="Ravi A."/>
            <person name="Getino M."/>
            <person name="Pursley I."/>
            <person name="Horton D.L."/>
            <person name="Alikhan N.F."/>
            <person name="Baker D."/>
            <person name="Gharbi K."/>
            <person name="Hall N."/>
            <person name="Watson M."/>
            <person name="Adriaenssens E.M."/>
            <person name="Foster-Nyarko E."/>
            <person name="Jarju S."/>
            <person name="Secka A."/>
            <person name="Antonio M."/>
            <person name="Oren A."/>
            <person name="Chaudhuri R.R."/>
            <person name="La Ragione R."/>
            <person name="Hildebrand F."/>
            <person name="Pallen M.J."/>
        </authorList>
    </citation>
    <scope>NUCLEOTIDE SEQUENCE</scope>
    <source>
        <strain evidence="7">ChiHjej13B12-4958</strain>
    </source>
</reference>
<evidence type="ECO:0000256" key="4">
    <source>
        <dbReference type="ARBA" id="ARBA00023136"/>
    </source>
</evidence>
<evidence type="ECO:0000256" key="5">
    <source>
        <dbReference type="SAM" id="Phobius"/>
    </source>
</evidence>
<evidence type="ECO:0000256" key="3">
    <source>
        <dbReference type="ARBA" id="ARBA00022989"/>
    </source>
</evidence>
<keyword evidence="4 5" id="KW-0472">Membrane</keyword>
<comment type="caution">
    <text evidence="7">The sequence shown here is derived from an EMBL/GenBank/DDBJ whole genome shotgun (WGS) entry which is preliminary data.</text>
</comment>